<evidence type="ECO:0000313" key="3">
    <source>
        <dbReference type="Proteomes" id="UP000316988"/>
    </source>
</evidence>
<dbReference type="EMBL" id="VLNT01000003">
    <property type="protein sequence ID" value="TSD65215.1"/>
    <property type="molecule type" value="Genomic_DNA"/>
</dbReference>
<evidence type="ECO:0000313" key="2">
    <source>
        <dbReference type="EMBL" id="TSD65215.1"/>
    </source>
</evidence>
<feature type="transmembrane region" description="Helical" evidence="1">
    <location>
        <begin position="49"/>
        <end position="74"/>
    </location>
</feature>
<keyword evidence="1" id="KW-0812">Transmembrane</keyword>
<dbReference type="Proteomes" id="UP000316988">
    <property type="component" value="Unassembled WGS sequence"/>
</dbReference>
<reference evidence="2 3" key="1">
    <citation type="submission" date="2019-07" db="EMBL/GenBank/DDBJ databases">
        <authorList>
            <person name="Zhao L.H."/>
        </authorList>
    </citation>
    <scope>NUCLEOTIDE SEQUENCE [LARGE SCALE GENOMIC DNA]</scope>
    <source>
        <strain evidence="2 3">Co35</strain>
    </source>
</reference>
<comment type="caution">
    <text evidence="2">The sequence shown here is derived from an EMBL/GenBank/DDBJ whole genome shotgun (WGS) entry which is preliminary data.</text>
</comment>
<feature type="transmembrane region" description="Helical" evidence="1">
    <location>
        <begin position="399"/>
        <end position="419"/>
    </location>
</feature>
<protein>
    <submittedName>
        <fullName evidence="2">DUF445 domain-containing protein</fullName>
    </submittedName>
</protein>
<feature type="transmembrane region" description="Helical" evidence="1">
    <location>
        <begin position="26"/>
        <end position="43"/>
    </location>
</feature>
<dbReference type="PANTHER" id="PTHR38442">
    <property type="entry name" value="INNER MEMBRANE PROTEIN-RELATED"/>
    <property type="match status" value="1"/>
</dbReference>
<dbReference type="RefSeq" id="WP_143912341.1">
    <property type="nucleotide sequence ID" value="NZ_VLNT01000003.1"/>
</dbReference>
<name>A0A554SFT9_9ACTN</name>
<dbReference type="Pfam" id="PF04286">
    <property type="entry name" value="DUF445"/>
    <property type="match status" value="1"/>
</dbReference>
<sequence length="420" mass="46378">MTSIALSPDVAGADHERRRRLRRMRIVATSFLFAAAVVFVLTLDGRGWVGYVHAASEAAMVGAIADWFAVTALFKRPLGLPIPHTALIPRKKEQLGASLQEFVSENFMQPQIVKERIEEAQVARRAGEWLAAPRHAERIVAEGAQIGADVLEAISPADVEAVWNEVVVPRLVDERISPAVGQLLGEIVDDGAHTGLVDLMLDELSGWIDRHPERITGLVTERAPGWAPEWANRLVAERILREVTTWLADIRDDQEHSARRALDHWLTDLADDLQHDDETMEAAERLKARLLSQPKAVATATRLWEAFRQTAVTALRDDDGLLRRRITSEVIAFAKRLQHDPALAARVDRAVSDAAGHLVERYGPEVATIISATVDRWDGKETARRVELLAGRDLQFIRINGTVVGGLVGLVLHALVSLLG</sequence>
<gene>
    <name evidence="2" type="ORF">FNM00_05800</name>
</gene>
<evidence type="ECO:0000256" key="1">
    <source>
        <dbReference type="SAM" id="Phobius"/>
    </source>
</evidence>
<keyword evidence="3" id="KW-1185">Reference proteome</keyword>
<dbReference type="AlphaFoldDB" id="A0A554SFT9"/>
<dbReference type="InterPro" id="IPR007383">
    <property type="entry name" value="DUF445"/>
</dbReference>
<keyword evidence="1" id="KW-0472">Membrane</keyword>
<dbReference type="PANTHER" id="PTHR38442:SF1">
    <property type="entry name" value="INNER MEMBRANE PROTEIN"/>
    <property type="match status" value="1"/>
</dbReference>
<dbReference type="GO" id="GO:0005886">
    <property type="term" value="C:plasma membrane"/>
    <property type="evidence" value="ECO:0007669"/>
    <property type="project" value="TreeGrafter"/>
</dbReference>
<accession>A0A554SFT9</accession>
<organism evidence="2 3">
    <name type="scientific">Aeromicrobium piscarium</name>
    <dbReference type="NCBI Taxonomy" id="2590901"/>
    <lineage>
        <taxon>Bacteria</taxon>
        <taxon>Bacillati</taxon>
        <taxon>Actinomycetota</taxon>
        <taxon>Actinomycetes</taxon>
        <taxon>Propionibacteriales</taxon>
        <taxon>Nocardioidaceae</taxon>
        <taxon>Aeromicrobium</taxon>
    </lineage>
</organism>
<proteinExistence type="predicted"/>
<keyword evidence="1" id="KW-1133">Transmembrane helix</keyword>
<dbReference type="OrthoDB" id="9769590at2"/>